<gene>
    <name evidence="3" type="ORF">BW425_22065</name>
</gene>
<protein>
    <submittedName>
        <fullName evidence="3">Phosphate ABC transporter substrate-binding protein</fullName>
    </submittedName>
</protein>
<dbReference type="EMBL" id="MWPX01000036">
    <property type="protein sequence ID" value="OUM46744.1"/>
    <property type="molecule type" value="Genomic_DNA"/>
</dbReference>
<dbReference type="RefSeq" id="WP_016113359.1">
    <property type="nucleotide sequence ID" value="NZ_CP189809.1"/>
</dbReference>
<dbReference type="SUPFAM" id="SSF53850">
    <property type="entry name" value="Periplasmic binding protein-like II"/>
    <property type="match status" value="1"/>
</dbReference>
<dbReference type="NCBIfam" id="TIGR01098">
    <property type="entry name" value="3A0109s03R"/>
    <property type="match status" value="1"/>
</dbReference>
<accession>A0A1Y3MAI5</accession>
<dbReference type="CDD" id="cd13571">
    <property type="entry name" value="PBP2_PnhD_1"/>
    <property type="match status" value="1"/>
</dbReference>
<evidence type="ECO:0000256" key="1">
    <source>
        <dbReference type="ARBA" id="ARBA00007162"/>
    </source>
</evidence>
<evidence type="ECO:0000313" key="4">
    <source>
        <dbReference type="Proteomes" id="UP000195321"/>
    </source>
</evidence>
<dbReference type="PANTHER" id="PTHR35841">
    <property type="entry name" value="PHOSPHONATES-BINDING PERIPLASMIC PROTEIN"/>
    <property type="match status" value="1"/>
</dbReference>
<evidence type="ECO:0000256" key="2">
    <source>
        <dbReference type="ARBA" id="ARBA00022729"/>
    </source>
</evidence>
<dbReference type="PANTHER" id="PTHR35841:SF1">
    <property type="entry name" value="PHOSPHONATES-BINDING PERIPLASMIC PROTEIN"/>
    <property type="match status" value="1"/>
</dbReference>
<dbReference type="GO" id="GO:0055085">
    <property type="term" value="P:transmembrane transport"/>
    <property type="evidence" value="ECO:0007669"/>
    <property type="project" value="InterPro"/>
</dbReference>
<proteinExistence type="inferred from homology"/>
<dbReference type="InterPro" id="IPR005770">
    <property type="entry name" value="PhnD"/>
</dbReference>
<comment type="caution">
    <text evidence="3">The sequence shown here is derived from an EMBL/GenBank/DDBJ whole genome shotgun (WGS) entry which is preliminary data.</text>
</comment>
<dbReference type="GO" id="GO:0043190">
    <property type="term" value="C:ATP-binding cassette (ABC) transporter complex"/>
    <property type="evidence" value="ECO:0007669"/>
    <property type="project" value="InterPro"/>
</dbReference>
<name>A0A1Y3MAI5_9BACI</name>
<dbReference type="Pfam" id="PF12974">
    <property type="entry name" value="Phosphonate-bd"/>
    <property type="match status" value="1"/>
</dbReference>
<comment type="similarity">
    <text evidence="1">Belongs to the phosphate/phosphite/phosphonate binding protein family.</text>
</comment>
<reference evidence="3 4" key="1">
    <citation type="submission" date="2017-02" db="EMBL/GenBank/DDBJ databases">
        <title>Bacillus pseudomycoides isolate FSL K6-0042.</title>
        <authorList>
            <person name="Kovac J."/>
        </authorList>
    </citation>
    <scope>NUCLEOTIDE SEQUENCE [LARGE SCALE GENOMIC DNA]</scope>
    <source>
        <strain evidence="3 4">FSL K6-0042</strain>
    </source>
</reference>
<evidence type="ECO:0000313" key="3">
    <source>
        <dbReference type="EMBL" id="OUM46744.1"/>
    </source>
</evidence>
<organism evidence="3 4">
    <name type="scientific">Bacillus pseudomycoides</name>
    <dbReference type="NCBI Taxonomy" id="64104"/>
    <lineage>
        <taxon>Bacteria</taxon>
        <taxon>Bacillati</taxon>
        <taxon>Bacillota</taxon>
        <taxon>Bacilli</taxon>
        <taxon>Bacillales</taxon>
        <taxon>Bacillaceae</taxon>
        <taxon>Bacillus</taxon>
        <taxon>Bacillus cereus group</taxon>
    </lineage>
</organism>
<keyword evidence="2" id="KW-0732">Signal</keyword>
<dbReference type="AlphaFoldDB" id="A0A1Y3MAI5"/>
<dbReference type="Proteomes" id="UP000195321">
    <property type="component" value="Unassembled WGS sequence"/>
</dbReference>
<dbReference type="Gene3D" id="3.40.190.10">
    <property type="entry name" value="Periplasmic binding protein-like II"/>
    <property type="match status" value="2"/>
</dbReference>
<sequence>MINCLRLFLILLITLLLIGCQHERSSPQIVFSESDTTPVGSQDDKPSPVRIAISSVLSKADTIMYYRKIANYIGEKLHRPVILIQRKSYNEISMLMMNGGADIAILSTGAYITYRHVEGLEAIAMQERMGVPYYYGYVVVHSKKEISSIYDLRGKNIAFSDPTSYSGYIFVRKKLAELSETPEHFFSRYVFTYNHESSLSAVINGVVDAAAVDSLVFERTKLKNPELIKDLKVIAKTEPIGTGPVVINSNLPDEEKRIIKESFISMHEQEIIKPAFQGLFIDRFVPFEPRLYEGHL</sequence>
<dbReference type="PROSITE" id="PS51257">
    <property type="entry name" value="PROKAR_LIPOPROTEIN"/>
    <property type="match status" value="1"/>
</dbReference>